<dbReference type="eggNOG" id="COG5001">
    <property type="taxonomic scope" value="Bacteria"/>
</dbReference>
<dbReference type="Gene3D" id="3.30.70.270">
    <property type="match status" value="1"/>
</dbReference>
<dbReference type="Pfam" id="PF00990">
    <property type="entry name" value="GGDEF"/>
    <property type="match status" value="1"/>
</dbReference>
<dbReference type="PROSITE" id="PS50112">
    <property type="entry name" value="PAS"/>
    <property type="match status" value="1"/>
</dbReference>
<dbReference type="SUPFAM" id="SSF55073">
    <property type="entry name" value="Nucleotide cyclase"/>
    <property type="match status" value="1"/>
</dbReference>
<dbReference type="PROSITE" id="PS50883">
    <property type="entry name" value="EAL"/>
    <property type="match status" value="1"/>
</dbReference>
<sequence>MNMLRQLSSSIDTKARLMIVEDEKIIALDLQRRLEKYGYEVTGLSNDGSEAVTMAEKDQPDLILMDIMLNGETDGVQAATRIFHDYQIPIIFLTAYADQRTLERAKEAQPFGYVLKPFKERELYSTIDIALYKSGVDKALKKHDRWLSAVLHNIGDGIIATRSDGSVEYMNPTAERMTGWQFNENAKSTVRLTDILPLHDSQTHLNVPIPEPDSIPVDSPVFFENLLLINKAGAHIHIEGSFAGIYDESKVCEGLVVAFQDVTTIKTMSDTIMYQASHDSLTGLINRDEFFAQLKRTISEHNGNTPDHLLYLDIDQFKVVNDLCGHLAGDELLRRISKDIRAHLPPGSAFARLGGDEFGILVQNLPNDELSGFCEQMLSLVQRNFTWKHNVISISVSIGVVTLDQATLDPYAVLAAADDATYLAKESGGNTYRFYRTADFSFLKRRGEMQWVARLTKSLENDRFVLFEQPIVHLSDSSIAKREILLRLRDDEDELISPQVFIPAAERYNLMPAIDRWVIRNTFRFIAESESTIKYSINLSGASIADENLSGYVTAQLEEHAINPEQICFEITETTAIENLSRAIDFITRMRDLGATFALDDFGSGFSSFTYLRNLPVQYLKLDGSYVKDILSDKVSMQMVDSINDIGHVLGMQTIAEYVRSAELMRALREMGVDMGQGYEIQKPAPLADSIAIDRR</sequence>
<organism evidence="6 7">
    <name type="scientific">Spirochaeta africana (strain ATCC 700263 / DSM 8902 / Z-7692)</name>
    <dbReference type="NCBI Taxonomy" id="889378"/>
    <lineage>
        <taxon>Bacteria</taxon>
        <taxon>Pseudomonadati</taxon>
        <taxon>Spirochaetota</taxon>
        <taxon>Spirochaetia</taxon>
        <taxon>Spirochaetales</taxon>
        <taxon>Spirochaetaceae</taxon>
        <taxon>Spirochaeta</taxon>
    </lineage>
</organism>
<evidence type="ECO:0000259" key="3">
    <source>
        <dbReference type="PROSITE" id="PS50112"/>
    </source>
</evidence>
<dbReference type="SUPFAM" id="SSF55785">
    <property type="entry name" value="PYP-like sensor domain (PAS domain)"/>
    <property type="match status" value="1"/>
</dbReference>
<dbReference type="InterPro" id="IPR035919">
    <property type="entry name" value="EAL_sf"/>
</dbReference>
<keyword evidence="1" id="KW-0597">Phosphoprotein</keyword>
<keyword evidence="7" id="KW-1185">Reference proteome</keyword>
<dbReference type="PANTHER" id="PTHR44757:SF4">
    <property type="entry name" value="DIGUANYLATE CYCLASE DGCE-RELATED"/>
    <property type="match status" value="1"/>
</dbReference>
<dbReference type="Gene3D" id="3.30.450.20">
    <property type="entry name" value="PAS domain"/>
    <property type="match status" value="1"/>
</dbReference>
<dbReference type="AlphaFoldDB" id="H9UK25"/>
<dbReference type="SMART" id="SM00091">
    <property type="entry name" value="PAS"/>
    <property type="match status" value="1"/>
</dbReference>
<dbReference type="InterPro" id="IPR035965">
    <property type="entry name" value="PAS-like_dom_sf"/>
</dbReference>
<dbReference type="eggNOG" id="COG3707">
    <property type="taxonomic scope" value="Bacteria"/>
</dbReference>
<dbReference type="SMART" id="SM00052">
    <property type="entry name" value="EAL"/>
    <property type="match status" value="1"/>
</dbReference>
<evidence type="ECO:0000313" key="7">
    <source>
        <dbReference type="Proteomes" id="UP000007383"/>
    </source>
</evidence>
<dbReference type="InterPro" id="IPR052155">
    <property type="entry name" value="Biofilm_reg_signaling"/>
</dbReference>
<evidence type="ECO:0000256" key="1">
    <source>
        <dbReference type="PROSITE-ProRule" id="PRU00169"/>
    </source>
</evidence>
<dbReference type="PROSITE" id="PS50110">
    <property type="entry name" value="RESPONSE_REGULATORY"/>
    <property type="match status" value="1"/>
</dbReference>
<dbReference type="CDD" id="cd17534">
    <property type="entry name" value="REC_DC-like"/>
    <property type="match status" value="1"/>
</dbReference>
<feature type="domain" description="PAS" evidence="3">
    <location>
        <begin position="143"/>
        <end position="184"/>
    </location>
</feature>
<dbReference type="InterPro" id="IPR029787">
    <property type="entry name" value="Nucleotide_cyclase"/>
</dbReference>
<dbReference type="PANTHER" id="PTHR44757">
    <property type="entry name" value="DIGUANYLATE CYCLASE DGCP"/>
    <property type="match status" value="1"/>
</dbReference>
<dbReference type="SMART" id="SM00267">
    <property type="entry name" value="GGDEF"/>
    <property type="match status" value="1"/>
</dbReference>
<feature type="domain" description="Response regulatory" evidence="2">
    <location>
        <begin position="16"/>
        <end position="131"/>
    </location>
</feature>
<evidence type="ECO:0000259" key="5">
    <source>
        <dbReference type="PROSITE" id="PS50887"/>
    </source>
</evidence>
<dbReference type="Gene3D" id="3.20.20.450">
    <property type="entry name" value="EAL domain"/>
    <property type="match status" value="1"/>
</dbReference>
<dbReference type="InterPro" id="IPR000160">
    <property type="entry name" value="GGDEF_dom"/>
</dbReference>
<dbReference type="PROSITE" id="PS50887">
    <property type="entry name" value="GGDEF"/>
    <property type="match status" value="1"/>
</dbReference>
<dbReference type="GO" id="GO:0000160">
    <property type="term" value="P:phosphorelay signal transduction system"/>
    <property type="evidence" value="ECO:0007669"/>
    <property type="project" value="InterPro"/>
</dbReference>
<dbReference type="STRING" id="889378.Spiaf_1811"/>
<dbReference type="InterPro" id="IPR001789">
    <property type="entry name" value="Sig_transdc_resp-reg_receiver"/>
</dbReference>
<dbReference type="CDD" id="cd01948">
    <property type="entry name" value="EAL"/>
    <property type="match status" value="1"/>
</dbReference>
<gene>
    <name evidence="6" type="ordered locus">Spiaf_1811</name>
</gene>
<proteinExistence type="predicted"/>
<name>H9UK25_SPIAZ</name>
<dbReference type="SMART" id="SM00448">
    <property type="entry name" value="REC"/>
    <property type="match status" value="1"/>
</dbReference>
<dbReference type="SUPFAM" id="SSF141868">
    <property type="entry name" value="EAL domain-like"/>
    <property type="match status" value="1"/>
</dbReference>
<dbReference type="InterPro" id="IPR000014">
    <property type="entry name" value="PAS"/>
</dbReference>
<dbReference type="NCBIfam" id="TIGR00229">
    <property type="entry name" value="sensory_box"/>
    <property type="match status" value="1"/>
</dbReference>
<dbReference type="Pfam" id="PF00563">
    <property type="entry name" value="EAL"/>
    <property type="match status" value="1"/>
</dbReference>
<dbReference type="Pfam" id="PF00072">
    <property type="entry name" value="Response_reg"/>
    <property type="match status" value="1"/>
</dbReference>
<dbReference type="HOGENOM" id="CLU_000445_70_50_12"/>
<dbReference type="NCBIfam" id="TIGR00254">
    <property type="entry name" value="GGDEF"/>
    <property type="match status" value="1"/>
</dbReference>
<accession>H9UK25</accession>
<dbReference type="Gene3D" id="3.40.50.2300">
    <property type="match status" value="1"/>
</dbReference>
<dbReference type="InterPro" id="IPR011006">
    <property type="entry name" value="CheY-like_superfamily"/>
</dbReference>
<dbReference type="InterPro" id="IPR043128">
    <property type="entry name" value="Rev_trsase/Diguanyl_cyclase"/>
</dbReference>
<evidence type="ECO:0000313" key="6">
    <source>
        <dbReference type="EMBL" id="AFG37868.1"/>
    </source>
</evidence>
<reference evidence="7" key="1">
    <citation type="journal article" date="2013" name="Stand. Genomic Sci.">
        <title>Complete genome sequence of the halophilic bacterium Spirochaeta africana type strain (Z-7692(T)) from the alkaline Lake Magadi in the East African Rift.</title>
        <authorList>
            <person name="Liolos K."/>
            <person name="Abt B."/>
            <person name="Scheuner C."/>
            <person name="Teshima H."/>
            <person name="Held B."/>
            <person name="Lapidus A."/>
            <person name="Nolan M."/>
            <person name="Lucas S."/>
            <person name="Deshpande S."/>
            <person name="Cheng J.F."/>
            <person name="Tapia R."/>
            <person name="Goodwin L.A."/>
            <person name="Pitluck S."/>
            <person name="Pagani I."/>
            <person name="Ivanova N."/>
            <person name="Mavromatis K."/>
            <person name="Mikhailova N."/>
            <person name="Huntemann M."/>
            <person name="Pati A."/>
            <person name="Chen A."/>
            <person name="Palaniappan K."/>
            <person name="Land M."/>
            <person name="Rohde M."/>
            <person name="Tindall B.J."/>
            <person name="Detter J.C."/>
            <person name="Goker M."/>
            <person name="Bristow J."/>
            <person name="Eisen J.A."/>
            <person name="Markowitz V."/>
            <person name="Hugenholtz P."/>
            <person name="Woyke T."/>
            <person name="Klenk H.P."/>
            <person name="Kyrpides N.C."/>
        </authorList>
    </citation>
    <scope>NUCLEOTIDE SEQUENCE</scope>
    <source>
        <strain evidence="7">ATCC 700263 / DSM 8902 / Z-7692</strain>
    </source>
</reference>
<dbReference type="Proteomes" id="UP000007383">
    <property type="component" value="Chromosome"/>
</dbReference>
<dbReference type="Pfam" id="PF13426">
    <property type="entry name" value="PAS_9"/>
    <property type="match status" value="1"/>
</dbReference>
<feature type="modified residue" description="4-aspartylphosphate" evidence="1">
    <location>
        <position position="66"/>
    </location>
</feature>
<dbReference type="EMBL" id="CP003282">
    <property type="protein sequence ID" value="AFG37868.1"/>
    <property type="molecule type" value="Genomic_DNA"/>
</dbReference>
<evidence type="ECO:0000259" key="4">
    <source>
        <dbReference type="PROSITE" id="PS50883"/>
    </source>
</evidence>
<feature type="domain" description="GGDEF" evidence="5">
    <location>
        <begin position="305"/>
        <end position="437"/>
    </location>
</feature>
<dbReference type="KEGG" id="sfc:Spiaf_1811"/>
<dbReference type="CDD" id="cd01949">
    <property type="entry name" value="GGDEF"/>
    <property type="match status" value="1"/>
</dbReference>
<dbReference type="PATRIC" id="fig|889378.3.peg.1800"/>
<dbReference type="CDD" id="cd00130">
    <property type="entry name" value="PAS"/>
    <property type="match status" value="1"/>
</dbReference>
<protein>
    <submittedName>
        <fullName evidence="6">PAS domain S-box/diguanylate cyclase (GGDEF) domain-containing protein</fullName>
    </submittedName>
</protein>
<evidence type="ECO:0000259" key="2">
    <source>
        <dbReference type="PROSITE" id="PS50110"/>
    </source>
</evidence>
<dbReference type="InterPro" id="IPR001633">
    <property type="entry name" value="EAL_dom"/>
</dbReference>
<feature type="domain" description="EAL" evidence="4">
    <location>
        <begin position="448"/>
        <end position="696"/>
    </location>
</feature>
<dbReference type="SUPFAM" id="SSF52172">
    <property type="entry name" value="CheY-like"/>
    <property type="match status" value="1"/>
</dbReference>